<dbReference type="Pfam" id="PF00535">
    <property type="entry name" value="Glycos_transf_2"/>
    <property type="match status" value="1"/>
</dbReference>
<evidence type="ECO:0000313" key="2">
    <source>
        <dbReference type="EMBL" id="VEI75522.1"/>
    </source>
</evidence>
<dbReference type="SUPFAM" id="SSF53448">
    <property type="entry name" value="Nucleotide-diphospho-sugar transferases"/>
    <property type="match status" value="1"/>
</dbReference>
<dbReference type="InterPro" id="IPR001173">
    <property type="entry name" value="Glyco_trans_2-like"/>
</dbReference>
<dbReference type="InterPro" id="IPR029044">
    <property type="entry name" value="Nucleotide-diphossugar_trans"/>
</dbReference>
<dbReference type="EMBL" id="LR134495">
    <property type="protein sequence ID" value="VEI75522.1"/>
    <property type="molecule type" value="Genomic_DNA"/>
</dbReference>
<evidence type="ECO:0000313" key="3">
    <source>
        <dbReference type="Proteomes" id="UP000271188"/>
    </source>
</evidence>
<gene>
    <name evidence="2" type="primary">glfT1</name>
    <name evidence="2" type="ORF">NCTC10643_00526</name>
</gene>
<dbReference type="Gene3D" id="3.90.550.10">
    <property type="entry name" value="Spore Coat Polysaccharide Biosynthesis Protein SpsA, Chain A"/>
    <property type="match status" value="1"/>
</dbReference>
<sequence>MGKNISIVIVTHNSESVIGRLLERILSQSVKANNVIIVDTASTDQTVAIINNYITILKITLHVAKENIGGAGGFNIGLQEAINISSDFVITLDDDAVLESDDFIKILLNKKIEYDLDVIAPIVVDIKNRSKTAFLYNIEGIKYSDLNEIKKHKLIRDDLKLFNGSLFDCNVIKTIGYPNPIFFIRGDEVEYKKRIIKYGFKLGVITENYVCHPTSLNERYKVGNNVFYHIDNKIKNFFSIRNKFYMYRTNLKGFKRIRKIFIESINYMFFYLIHRNLDFRGCYNYLISSSFGILGIMKNDLKFLNRILL</sequence>
<organism evidence="2 3">
    <name type="scientific">Mannheimia haemolytica</name>
    <name type="common">Pasteurella haemolytica</name>
    <dbReference type="NCBI Taxonomy" id="75985"/>
    <lineage>
        <taxon>Bacteria</taxon>
        <taxon>Pseudomonadati</taxon>
        <taxon>Pseudomonadota</taxon>
        <taxon>Gammaproteobacteria</taxon>
        <taxon>Pasteurellales</taxon>
        <taxon>Pasteurellaceae</taxon>
        <taxon>Mannheimia</taxon>
    </lineage>
</organism>
<dbReference type="PANTHER" id="PTHR43685:SF2">
    <property type="entry name" value="GLYCOSYLTRANSFERASE 2-LIKE DOMAIN-CONTAINING PROTEIN"/>
    <property type="match status" value="1"/>
</dbReference>
<dbReference type="PANTHER" id="PTHR43685">
    <property type="entry name" value="GLYCOSYLTRANSFERASE"/>
    <property type="match status" value="1"/>
</dbReference>
<protein>
    <submittedName>
        <fullName evidence="2">UDP-galactofuranosyl transferase GlfT1</fullName>
        <ecNumber evidence="2">2.4.1.-</ecNumber>
    </submittedName>
</protein>
<keyword evidence="2" id="KW-0328">Glycosyltransferase</keyword>
<keyword evidence="2" id="KW-0808">Transferase</keyword>
<dbReference type="InterPro" id="IPR050834">
    <property type="entry name" value="Glycosyltransf_2"/>
</dbReference>
<proteinExistence type="predicted"/>
<reference evidence="2" key="1">
    <citation type="submission" date="2018-12" db="EMBL/GenBank/DDBJ databases">
        <authorList>
            <consortium name="Pathogen Informatics"/>
        </authorList>
    </citation>
    <scope>NUCLEOTIDE SEQUENCE [LARGE SCALE GENOMIC DNA]</scope>
    <source>
        <strain evidence="2">NCTC10643</strain>
    </source>
</reference>
<feature type="domain" description="Glycosyltransferase 2-like" evidence="1">
    <location>
        <begin position="6"/>
        <end position="137"/>
    </location>
</feature>
<dbReference type="RefSeq" id="WP_126301388.1">
    <property type="nucleotide sequence ID" value="NZ_LR134495.1"/>
</dbReference>
<dbReference type="GO" id="GO:0016757">
    <property type="term" value="F:glycosyltransferase activity"/>
    <property type="evidence" value="ECO:0007669"/>
    <property type="project" value="UniProtKB-KW"/>
</dbReference>
<dbReference type="EC" id="2.4.1.-" evidence="2"/>
<dbReference type="Proteomes" id="UP000271188">
    <property type="component" value="Chromosome"/>
</dbReference>
<evidence type="ECO:0000259" key="1">
    <source>
        <dbReference type="Pfam" id="PF00535"/>
    </source>
</evidence>
<accession>A0A448T6C0</accession>
<name>A0A448T6C0_MANHA</name>
<dbReference type="AlphaFoldDB" id="A0A448T6C0"/>